<dbReference type="EMBL" id="JAESDN010000005">
    <property type="protein sequence ID" value="KAG7050242.1"/>
    <property type="molecule type" value="Genomic_DNA"/>
</dbReference>
<accession>A0A9P7R6E7</accession>
<proteinExistence type="predicted"/>
<dbReference type="AlphaFoldDB" id="A0A9P7R6E7"/>
<protein>
    <submittedName>
        <fullName evidence="1">Uncharacterized protein</fullName>
    </submittedName>
</protein>
<gene>
    <name evidence="1" type="ORF">JMJ77_012994</name>
</gene>
<comment type="caution">
    <text evidence="1">The sequence shown here is derived from an EMBL/GenBank/DDBJ whole genome shotgun (WGS) entry which is preliminary data.</text>
</comment>
<evidence type="ECO:0000313" key="2">
    <source>
        <dbReference type="Proteomes" id="UP000699042"/>
    </source>
</evidence>
<evidence type="ECO:0000313" key="1">
    <source>
        <dbReference type="EMBL" id="KAG7050242.1"/>
    </source>
</evidence>
<keyword evidence="2" id="KW-1185">Reference proteome</keyword>
<organism evidence="1 2">
    <name type="scientific">Colletotrichum scovillei</name>
    <dbReference type="NCBI Taxonomy" id="1209932"/>
    <lineage>
        <taxon>Eukaryota</taxon>
        <taxon>Fungi</taxon>
        <taxon>Dikarya</taxon>
        <taxon>Ascomycota</taxon>
        <taxon>Pezizomycotina</taxon>
        <taxon>Sordariomycetes</taxon>
        <taxon>Hypocreomycetidae</taxon>
        <taxon>Glomerellales</taxon>
        <taxon>Glomerellaceae</taxon>
        <taxon>Colletotrichum</taxon>
        <taxon>Colletotrichum acutatum species complex</taxon>
    </lineage>
</organism>
<name>A0A9P7R6E7_9PEZI</name>
<reference evidence="1" key="1">
    <citation type="submission" date="2021-05" db="EMBL/GenBank/DDBJ databases">
        <title>Comparative genomics of three Colletotrichum scovillei strains and genetic complementation revealed genes involved fungal growth and virulence on chili pepper.</title>
        <authorList>
            <person name="Hsieh D.-K."/>
            <person name="Chuang S.-C."/>
            <person name="Chen C.-Y."/>
            <person name="Chao Y.-T."/>
            <person name="Lu M.-Y.J."/>
            <person name="Lee M.-H."/>
            <person name="Shih M.-C."/>
        </authorList>
    </citation>
    <scope>NUCLEOTIDE SEQUENCE</scope>
    <source>
        <strain evidence="1">Coll-153</strain>
    </source>
</reference>
<sequence>MASQTPSLLAALPCRRVTLTKASNDDNNVAP</sequence>
<dbReference type="Proteomes" id="UP000699042">
    <property type="component" value="Unassembled WGS sequence"/>
</dbReference>